<dbReference type="SUPFAM" id="SSF55781">
    <property type="entry name" value="GAF domain-like"/>
    <property type="match status" value="1"/>
</dbReference>
<dbReference type="RefSeq" id="WP_076488205.1">
    <property type="nucleotide sequence ID" value="NZ_FTMS01000005.1"/>
</dbReference>
<dbReference type="EMBL" id="FTMS01000005">
    <property type="protein sequence ID" value="SIQ20370.1"/>
    <property type="molecule type" value="Genomic_DNA"/>
</dbReference>
<sequence length="643" mass="69888">MVNNITVSSAGVLFFFSLSLVAIFVFFSRICNREDVRPLILAALIILLRDGIIWFAPLSPPVRKLFLVWGMTGGFLCLIVWTGLYRRTNRTLWTAIGVTLGVGLLCLLFPSGIYRRSFFLPPILAGLAGIALFRVDRYNLASAQDVEDMRPYLGTALVVSAVSLLLWPLASGRFQIALLLAGTAPFWTAGVALFPSSVRAFQREVRFQQQNTDYIFDFMSKIGDLRERDTHLILPPALETILRATHADCGAVVTEVEGELRIRAVHGFFPPPVPIPDIVKTKPLALRNYLEQIPLGFATPLWGEVLKTGTPLLIPEARKNPALAVHAEDRVLHLRSFMTLPLVINQRVSGLVSIARRDNPQLFNRADLSRAQSMVNFVALAMENYEAYARLLKARRLERDLEIASTIQESFLAPADVSASGADIAAVCRPVRGVGGDYYDIVSLDGDRVALIVGDVAGKGVPAALVMMIVRTAARLALEETCDAGEVLRMINAAVSGSVGEDRFATVGIVIINTARGEAVVASAGHHPLLLVSPEGRVQGEFDVEGLPVGIEPNVRYPSRTISFPAGSWGILYTDGFLEAVNRQGDEFGLQRLIEAVQNEAEALVEAGRSGARAVLNGVVSSVSAFAEGTPAQDDMTMIVFRG</sequence>
<evidence type="ECO:0000313" key="5">
    <source>
        <dbReference type="EMBL" id="SIQ20370.1"/>
    </source>
</evidence>
<organism evidence="5 6">
    <name type="scientific">Alkalispirochaeta americana</name>
    <dbReference type="NCBI Taxonomy" id="159291"/>
    <lineage>
        <taxon>Bacteria</taxon>
        <taxon>Pseudomonadati</taxon>
        <taxon>Spirochaetota</taxon>
        <taxon>Spirochaetia</taxon>
        <taxon>Spirochaetales</taxon>
        <taxon>Spirochaetaceae</taxon>
        <taxon>Alkalispirochaeta</taxon>
    </lineage>
</organism>
<name>A0A1N6QUS3_9SPIO</name>
<feature type="domain" description="GAF" evidence="3">
    <location>
        <begin position="229"/>
        <end position="392"/>
    </location>
</feature>
<dbReference type="InterPro" id="IPR036457">
    <property type="entry name" value="PPM-type-like_dom_sf"/>
</dbReference>
<feature type="domain" description="PPM-type phosphatase" evidence="4">
    <location>
        <begin position="419"/>
        <end position="643"/>
    </location>
</feature>
<dbReference type="Pfam" id="PF01590">
    <property type="entry name" value="GAF"/>
    <property type="match status" value="1"/>
</dbReference>
<keyword evidence="2" id="KW-0812">Transmembrane</keyword>
<dbReference type="SMART" id="SM00065">
    <property type="entry name" value="GAF"/>
    <property type="match status" value="1"/>
</dbReference>
<dbReference type="InterPro" id="IPR003018">
    <property type="entry name" value="GAF"/>
</dbReference>
<reference evidence="5 6" key="1">
    <citation type="submission" date="2017-01" db="EMBL/GenBank/DDBJ databases">
        <authorList>
            <person name="Mah S.A."/>
            <person name="Swanson W.J."/>
            <person name="Moy G.W."/>
            <person name="Vacquier V.D."/>
        </authorList>
    </citation>
    <scope>NUCLEOTIDE SEQUENCE [LARGE SCALE GENOMIC DNA]</scope>
    <source>
        <strain evidence="5 6">ASpG1</strain>
    </source>
</reference>
<keyword evidence="6" id="KW-1185">Reference proteome</keyword>
<dbReference type="Pfam" id="PF07228">
    <property type="entry name" value="SpoIIE"/>
    <property type="match status" value="1"/>
</dbReference>
<dbReference type="OrthoDB" id="9773346at2"/>
<dbReference type="Gene3D" id="3.60.40.10">
    <property type="entry name" value="PPM-type phosphatase domain"/>
    <property type="match status" value="1"/>
</dbReference>
<dbReference type="InterPro" id="IPR052016">
    <property type="entry name" value="Bact_Sigma-Reg"/>
</dbReference>
<dbReference type="GO" id="GO:0016791">
    <property type="term" value="F:phosphatase activity"/>
    <property type="evidence" value="ECO:0007669"/>
    <property type="project" value="TreeGrafter"/>
</dbReference>
<evidence type="ECO:0000259" key="3">
    <source>
        <dbReference type="SMART" id="SM00065"/>
    </source>
</evidence>
<keyword evidence="2" id="KW-1133">Transmembrane helix</keyword>
<dbReference type="Proteomes" id="UP000186400">
    <property type="component" value="Unassembled WGS sequence"/>
</dbReference>
<dbReference type="PANTHER" id="PTHR43156:SF2">
    <property type="entry name" value="STAGE II SPORULATION PROTEIN E"/>
    <property type="match status" value="1"/>
</dbReference>
<dbReference type="InterPro" id="IPR029016">
    <property type="entry name" value="GAF-like_dom_sf"/>
</dbReference>
<dbReference type="STRING" id="159291.SAMN05920897_10558"/>
<dbReference type="PANTHER" id="PTHR43156">
    <property type="entry name" value="STAGE II SPORULATION PROTEIN E-RELATED"/>
    <property type="match status" value="1"/>
</dbReference>
<dbReference type="Gene3D" id="3.30.450.40">
    <property type="match status" value="1"/>
</dbReference>
<protein>
    <submittedName>
        <fullName evidence="5">Serine phosphatase RsbU, regulator of sigma subunit</fullName>
    </submittedName>
</protein>
<gene>
    <name evidence="5" type="ORF">SAMN05920897_10558</name>
</gene>
<dbReference type="InterPro" id="IPR001932">
    <property type="entry name" value="PPM-type_phosphatase-like_dom"/>
</dbReference>
<feature type="transmembrane region" description="Helical" evidence="2">
    <location>
        <begin position="92"/>
        <end position="113"/>
    </location>
</feature>
<evidence type="ECO:0000256" key="1">
    <source>
        <dbReference type="ARBA" id="ARBA00022801"/>
    </source>
</evidence>
<evidence type="ECO:0000259" key="4">
    <source>
        <dbReference type="SMART" id="SM00331"/>
    </source>
</evidence>
<feature type="transmembrane region" description="Helical" evidence="2">
    <location>
        <begin position="176"/>
        <end position="194"/>
    </location>
</feature>
<accession>A0A1N6QUS3</accession>
<feature type="transmembrane region" description="Helical" evidence="2">
    <location>
        <begin position="65"/>
        <end position="85"/>
    </location>
</feature>
<dbReference type="AlphaFoldDB" id="A0A1N6QUS3"/>
<proteinExistence type="predicted"/>
<keyword evidence="2" id="KW-0472">Membrane</keyword>
<evidence type="ECO:0000256" key="2">
    <source>
        <dbReference type="SAM" id="Phobius"/>
    </source>
</evidence>
<feature type="transmembrane region" description="Helical" evidence="2">
    <location>
        <begin position="39"/>
        <end position="59"/>
    </location>
</feature>
<dbReference type="SMART" id="SM00331">
    <property type="entry name" value="PP2C_SIG"/>
    <property type="match status" value="1"/>
</dbReference>
<feature type="transmembrane region" description="Helical" evidence="2">
    <location>
        <begin position="152"/>
        <end position="170"/>
    </location>
</feature>
<feature type="transmembrane region" description="Helical" evidence="2">
    <location>
        <begin position="6"/>
        <end position="27"/>
    </location>
</feature>
<evidence type="ECO:0000313" key="6">
    <source>
        <dbReference type="Proteomes" id="UP000186400"/>
    </source>
</evidence>
<keyword evidence="1" id="KW-0378">Hydrolase</keyword>